<dbReference type="RefSeq" id="WP_045543715.1">
    <property type="nucleotide sequence ID" value="NZ_AP014649.1"/>
</dbReference>
<evidence type="ECO:0000313" key="9">
    <source>
        <dbReference type="Proteomes" id="UP000470018"/>
    </source>
</evidence>
<dbReference type="EMBL" id="LYKI01000016">
    <property type="protein sequence ID" value="OIG72766.1"/>
    <property type="molecule type" value="Genomic_DNA"/>
</dbReference>
<reference evidence="5" key="5">
    <citation type="submission" date="2021-03" db="EMBL/GenBank/DDBJ databases">
        <title>Complete genome sequencing of Acinetobacter baumannii.</title>
        <authorList>
            <person name="Yadav B."/>
            <person name="Makwana N."/>
            <person name="Kharat A.S."/>
            <person name="Veeraraghavan B."/>
            <person name="Vijayakumar S."/>
            <person name="Priya M."/>
        </authorList>
    </citation>
    <scope>NUCLEOTIDE SEQUENCE</scope>
    <source>
        <strain evidence="5">KSK6</strain>
    </source>
</reference>
<protein>
    <submittedName>
        <fullName evidence="2">Uncharacterized protein</fullName>
    </submittedName>
</protein>
<dbReference type="Proteomes" id="UP000470018">
    <property type="component" value="Unassembled WGS sequence"/>
</dbReference>
<reference evidence="4 8" key="3">
    <citation type="journal article" date="2018" name="J. Antimicrob. Chemother.">
        <title>Phylogenomics of colistin-susceptible and resistant XDR Acinetobacter baumannii.</title>
        <authorList>
            <person name="Mustapha M."/>
            <person name="Li B."/>
            <person name="Pacey M.P."/>
            <person name="Mettus R.T."/>
            <person name="McElheny C.L."/>
            <person name="Ernst R.K."/>
            <person name="Cooper V.S."/>
            <person name="Doi Y."/>
        </authorList>
    </citation>
    <scope>NUCLEOTIDE SEQUENCE [LARGE SCALE GENOMIC DNA]</scope>
    <source>
        <strain evidence="4 8">R20</strain>
    </source>
</reference>
<dbReference type="Proteomes" id="UP000664966">
    <property type="component" value="Chromosome"/>
</dbReference>
<reference evidence="2 6" key="1">
    <citation type="submission" date="2016-05" db="EMBL/GenBank/DDBJ databases">
        <title>The evolution of Acinetobacter baumannii in vivo.</title>
        <authorList>
            <person name="Hua X."/>
            <person name="Yu Y."/>
        </authorList>
    </citation>
    <scope>NUCLEOTIDE SEQUENCE [LARGE SCALE GENOMIC DNA]</scope>
    <source>
        <strain evidence="2 6">XH647</strain>
    </source>
</reference>
<reference evidence="3 7" key="2">
    <citation type="submission" date="2017-05" db="EMBL/GenBank/DDBJ databases">
        <title>Draft genome sequence of MDR A. baumannii AB360.</title>
        <authorList>
            <person name="Wareham D.W."/>
            <person name="Bean D.C."/>
        </authorList>
    </citation>
    <scope>NUCLEOTIDE SEQUENCE [LARGE SCALE GENOMIC DNA]</scope>
    <source>
        <strain evidence="3 7">AB360</strain>
    </source>
</reference>
<name>A0A090B0D4_ACIBA</name>
<evidence type="ECO:0000313" key="4">
    <source>
        <dbReference type="EMBL" id="PQH49673.1"/>
    </source>
</evidence>
<dbReference type="AlphaFoldDB" id="A0A090B0D4"/>
<accession>A0A090B0D4</accession>
<dbReference type="Proteomes" id="UP000179937">
    <property type="component" value="Unassembled WGS sequence"/>
</dbReference>
<dbReference type="EMBL" id="PUDN01000085">
    <property type="protein sequence ID" value="PQH49673.1"/>
    <property type="molecule type" value="Genomic_DNA"/>
</dbReference>
<gene>
    <name evidence="2" type="ORF">A7M90_18100</name>
    <name evidence="4" type="ORF">C5U34_15130</name>
    <name evidence="3" type="ORF">CBE85_18955</name>
    <name evidence="1" type="ORF">G3N53_18240</name>
    <name evidence="5" type="ORF">J6E47_02535</name>
</gene>
<organism evidence="2 6">
    <name type="scientific">Acinetobacter baumannii</name>
    <dbReference type="NCBI Taxonomy" id="470"/>
    <lineage>
        <taxon>Bacteria</taxon>
        <taxon>Pseudomonadati</taxon>
        <taxon>Pseudomonadota</taxon>
        <taxon>Gammaproteobacteria</taxon>
        <taxon>Moraxellales</taxon>
        <taxon>Moraxellaceae</taxon>
        <taxon>Acinetobacter</taxon>
        <taxon>Acinetobacter calcoaceticus/baumannii complex</taxon>
    </lineage>
</organism>
<dbReference type="EMBL" id="JAAGTY010000033">
    <property type="protein sequence ID" value="NDW43011.1"/>
    <property type="molecule type" value="Genomic_DNA"/>
</dbReference>
<dbReference type="EMBL" id="CP072270">
    <property type="protein sequence ID" value="QTK43980.1"/>
    <property type="molecule type" value="Genomic_DNA"/>
</dbReference>
<evidence type="ECO:0000313" key="6">
    <source>
        <dbReference type="Proteomes" id="UP000179937"/>
    </source>
</evidence>
<evidence type="ECO:0000313" key="7">
    <source>
        <dbReference type="Proteomes" id="UP000197394"/>
    </source>
</evidence>
<evidence type="ECO:0000313" key="2">
    <source>
        <dbReference type="EMBL" id="OIG72766.1"/>
    </source>
</evidence>
<dbReference type="PATRIC" id="fig|470.1577.peg.740"/>
<dbReference type="Proteomes" id="UP000197394">
    <property type="component" value="Unassembled WGS sequence"/>
</dbReference>
<evidence type="ECO:0000313" key="1">
    <source>
        <dbReference type="EMBL" id="NDW43011.1"/>
    </source>
</evidence>
<proteinExistence type="predicted"/>
<dbReference type="EMBL" id="NGKM01000031">
    <property type="protein sequence ID" value="OWK65001.1"/>
    <property type="molecule type" value="Genomic_DNA"/>
</dbReference>
<sequence length="321" mass="37305">MDSHCINIAVSGLSLKVSDELKILIRDLISNQYGINWVNISSNQIDLLIINENFFDADNIQNILNKKKFPYLKITKTPLENGGTIHEHTLHYPLEKTEHLRSWLQANVLSLLKHSDVRSNSTLLNEISIIDEQFIKNLHSSENIKLHLFDDKGTLAIIDNRTQIAWLEPSRQKTQTNMSFNFTFAKTSDFTKVSRKKDYYLQDWLWNLIWCSKEFENLASADGYFKINHWPQPYQKEYRKVSLQLSACFIQGAKVTEVAKQLNQPIDVVLRFITACLMANNGQYVSANKCFYTPQTHSENLNTESHFLKNFIGKIRHRFGF</sequence>
<evidence type="ECO:0000313" key="3">
    <source>
        <dbReference type="EMBL" id="OWK65001.1"/>
    </source>
</evidence>
<dbReference type="Proteomes" id="UP000239276">
    <property type="component" value="Unassembled WGS sequence"/>
</dbReference>
<evidence type="ECO:0000313" key="5">
    <source>
        <dbReference type="EMBL" id="QTK43980.1"/>
    </source>
</evidence>
<reference evidence="1 9" key="4">
    <citation type="submission" date="2020-02" db="EMBL/GenBank/DDBJ databases">
        <title>Whole genome shot-gun sequencing of clinical Carbapenem resistant A. baumannii.</title>
        <authorList>
            <person name="Veeraraghavan B."/>
            <person name="Mathur P."/>
            <person name="Vijayakumar S."/>
            <person name="Vasudevan K."/>
            <person name="Lincy M."/>
            <person name="Kirubananthan A."/>
        </authorList>
    </citation>
    <scope>NUCLEOTIDE SEQUENCE [LARGE SCALE GENOMIC DNA]</scope>
    <source>
        <strain evidence="1 9">SP816</strain>
    </source>
</reference>
<evidence type="ECO:0000313" key="8">
    <source>
        <dbReference type="Proteomes" id="UP000239276"/>
    </source>
</evidence>